<dbReference type="InterPro" id="IPR001322">
    <property type="entry name" value="Lamin_tail_dom"/>
</dbReference>
<accession>A0ABR7LQ89</accession>
<evidence type="ECO:0000313" key="4">
    <source>
        <dbReference type="Proteomes" id="UP000805614"/>
    </source>
</evidence>
<gene>
    <name evidence="3" type="ORF">HKK74_14190</name>
</gene>
<feature type="domain" description="LTD" evidence="2">
    <location>
        <begin position="14"/>
        <end position="141"/>
    </location>
</feature>
<dbReference type="SUPFAM" id="SSF74853">
    <property type="entry name" value="Lamin A/C globular tail domain"/>
    <property type="match status" value="1"/>
</dbReference>
<protein>
    <submittedName>
        <fullName evidence="3">Lamin tail domain-containing protein</fullName>
    </submittedName>
</protein>
<evidence type="ECO:0000313" key="3">
    <source>
        <dbReference type="EMBL" id="MBC6466645.1"/>
    </source>
</evidence>
<reference evidence="3 4" key="1">
    <citation type="submission" date="2020-06" db="EMBL/GenBank/DDBJ databases">
        <title>Actinomadura xiongansis sp. nov., isolated from soil of Baiyangdian.</title>
        <authorList>
            <person name="Zhang X."/>
        </authorList>
    </citation>
    <scope>NUCLEOTIDE SEQUENCE [LARGE SCALE GENOMIC DNA]</scope>
    <source>
        <strain evidence="3 4">HBUM206468</strain>
    </source>
</reference>
<keyword evidence="4" id="KW-1185">Reference proteome</keyword>
<proteinExistence type="predicted"/>
<dbReference type="RefSeq" id="WP_187243659.1">
    <property type="nucleotide sequence ID" value="NZ_BAAAOK010000013.1"/>
</dbReference>
<dbReference type="Proteomes" id="UP000805614">
    <property type="component" value="Unassembled WGS sequence"/>
</dbReference>
<dbReference type="Gene3D" id="2.60.40.1260">
    <property type="entry name" value="Lamin Tail domain"/>
    <property type="match status" value="1"/>
</dbReference>
<dbReference type="InterPro" id="IPR036415">
    <property type="entry name" value="Lamin_tail_dom_sf"/>
</dbReference>
<sequence length="148" mass="16296">MRLRHIPTFAVAASAAAVLLPALPAEAAPTVRIRQVYYNSPGTDTRSNSSLNGEWIQIGNYGTTARSLRGWKIRDRTGYTYTFGTYTLGAKKIVTVRTGKGTNTTYTKYWGRTSYVWNNTGDAAYLRNSAGTLIDSCSWGSSGSYKWC</sequence>
<comment type="caution">
    <text evidence="3">The sequence shown here is derived from an EMBL/GenBank/DDBJ whole genome shotgun (WGS) entry which is preliminary data.</text>
</comment>
<dbReference type="Pfam" id="PF00932">
    <property type="entry name" value="LTD"/>
    <property type="match status" value="1"/>
</dbReference>
<name>A0ABR7LQ89_9ACTN</name>
<dbReference type="PROSITE" id="PS51841">
    <property type="entry name" value="LTD"/>
    <property type="match status" value="1"/>
</dbReference>
<evidence type="ECO:0000256" key="1">
    <source>
        <dbReference type="SAM" id="SignalP"/>
    </source>
</evidence>
<evidence type="ECO:0000259" key="2">
    <source>
        <dbReference type="PROSITE" id="PS51841"/>
    </source>
</evidence>
<dbReference type="EMBL" id="JABVEC010000009">
    <property type="protein sequence ID" value="MBC6466645.1"/>
    <property type="molecule type" value="Genomic_DNA"/>
</dbReference>
<feature type="signal peptide" evidence="1">
    <location>
        <begin position="1"/>
        <end position="27"/>
    </location>
</feature>
<feature type="chain" id="PRO_5047327145" evidence="1">
    <location>
        <begin position="28"/>
        <end position="148"/>
    </location>
</feature>
<organism evidence="3 4">
    <name type="scientific">Actinomadura alba</name>
    <dbReference type="NCBI Taxonomy" id="406431"/>
    <lineage>
        <taxon>Bacteria</taxon>
        <taxon>Bacillati</taxon>
        <taxon>Actinomycetota</taxon>
        <taxon>Actinomycetes</taxon>
        <taxon>Streptosporangiales</taxon>
        <taxon>Thermomonosporaceae</taxon>
        <taxon>Actinomadura</taxon>
    </lineage>
</organism>
<keyword evidence="1" id="KW-0732">Signal</keyword>